<sequence>MNTLDQPSASAPAHASRYAISLYSQQVRQKRPETYKDRSYYGGPSDECPHCGAVFWFQERVKSLSTVSQRRLVYNLCCRGGKIVLEPYKCPPAPLCDLLRFDGDSRARRFLRQIRSYNSLFAFTSLGAVVDRSINNGTAPYVFKINGVVHHRIGSLLPSHGLRPQFAQLYIYDTEHEVQNRLGMFENEADVHDRPDPEVARLLLNMLDEHNKLVAAFRFAKERLHEEGDQKVTLRLLGCNTRHDAQYNLPANGELAAIIVGDCLSSQYKYDVLVHAKDGGLKHVSCLHPSYMALQYPLLFPYGDRGYHLGIKYTDVGEGDGACRKYVTMLEFVRHRSHYRLNELNPFTCYGRLSNQLAVDAYSTIEASRLQFIADHQKELRCESVQGITDAIGKGLTSADSVGGRVIVPASFTGGRRYHVMNYQDAMAICRVYGPPDLFVTFTCNPKWKEIVDALRFEPGQQPCDRSDIVMGDILIPSLMVGDCSHSLCVRVSRLWEFLDPQDDSRLLHTDLVLLDEEFCLHQHCKEPVNSLNLNHRLSSVWRLPLLILHASKIVDTLKGIDEGDTGPTVDVVLWGERATAFPAEQIHRDSGSSPQIIIFVGTLVRSYADNVSLSGGSSCKWYINAPVPEVNALRTSAETNHHPVIWDQGKAAAEGTVIAVPEHKKLKDIKYLHPFENKKKEWLVIVKILKIDRSWWYNACKKCLRTTKPHGDTYKCTNSSCDSIGSPTPRSALLRLSPFFVKDLLDTFYLDLKMLTHTRSKLSTLELVNNFECPEKGSYRVNTSRDKAKGNIQIAPHQGDNLLQGTEIVTSPPSVQTPSGAAYSVLDGSTNKAHRSVTGKRLGSCQANYLDCYSRTISSLLHACHGTKLFIGLGHHLPGRLPRNFLEMKTQEMTMLLVLETLMLSSGTTFKASSQCFWTRAPPAMETRFWELKIAFGNYPSSSRLLLELAPLLCREYGFMLRLWHLSYSTRNRHRSSSYVPLKKEGSSILNDQKNTKIVFENTLMQHHVALPPGSMRKISYIAPAGQYNLQFYSMMPPLGISTLVLLLETMMKNCGEYVHFEVVDQHVL</sequence>
<dbReference type="PANTHER" id="PTHR45786">
    <property type="entry name" value="DNA BINDING PROTEIN-LIKE"/>
    <property type="match status" value="1"/>
</dbReference>
<organism evidence="1">
    <name type="scientific">Zea mays</name>
    <name type="common">Maize</name>
    <dbReference type="NCBI Taxonomy" id="4577"/>
    <lineage>
        <taxon>Eukaryota</taxon>
        <taxon>Viridiplantae</taxon>
        <taxon>Streptophyta</taxon>
        <taxon>Embryophyta</taxon>
        <taxon>Tracheophyta</taxon>
        <taxon>Spermatophyta</taxon>
        <taxon>Magnoliopsida</taxon>
        <taxon>Liliopsida</taxon>
        <taxon>Poales</taxon>
        <taxon>Poaceae</taxon>
        <taxon>PACMAD clade</taxon>
        <taxon>Panicoideae</taxon>
        <taxon>Andropogonodae</taxon>
        <taxon>Andropogoneae</taxon>
        <taxon>Tripsacinae</taxon>
        <taxon>Zea</taxon>
    </lineage>
</organism>
<dbReference type="Gene3D" id="2.40.50.140">
    <property type="entry name" value="Nucleic acid-binding proteins"/>
    <property type="match status" value="2"/>
</dbReference>
<dbReference type="STRING" id="4577.A0A1D6QHX7"/>
<dbReference type="Pfam" id="PF14214">
    <property type="entry name" value="Helitron_like_N"/>
    <property type="match status" value="1"/>
</dbReference>
<reference evidence="1" key="1">
    <citation type="submission" date="2015-12" db="EMBL/GenBank/DDBJ databases">
        <title>Update maize B73 reference genome by single molecule sequencing technologies.</title>
        <authorList>
            <consortium name="Maize Genome Sequencing Project"/>
            <person name="Ware D."/>
        </authorList>
    </citation>
    <scope>NUCLEOTIDE SEQUENCE</scope>
    <source>
        <tissue evidence="1">Seedling</tissue>
    </source>
</reference>
<dbReference type="SMR" id="A0A1D6QHX7"/>
<dbReference type="CDD" id="cd04481">
    <property type="entry name" value="RPA1_DBD_B_like"/>
    <property type="match status" value="1"/>
</dbReference>
<proteinExistence type="predicted"/>
<dbReference type="PROSITE" id="PS50179">
    <property type="entry name" value="VHS"/>
    <property type="match status" value="1"/>
</dbReference>
<gene>
    <name evidence="1" type="ORF">ZEAMMB73_Zm00001d052589</name>
</gene>
<dbReference type="InterPro" id="IPR002014">
    <property type="entry name" value="VHS_dom"/>
</dbReference>
<dbReference type="EMBL" id="CM000780">
    <property type="protein sequence ID" value="AQK57468.1"/>
    <property type="molecule type" value="Genomic_DNA"/>
</dbReference>
<dbReference type="InterPro" id="IPR012340">
    <property type="entry name" value="NA-bd_OB-fold"/>
</dbReference>
<dbReference type="InterPro" id="IPR025476">
    <property type="entry name" value="Helitron_helicase-like"/>
</dbReference>
<dbReference type="PaxDb" id="4577-GRMZM2G334556_P01"/>
<dbReference type="GO" id="GO:0043130">
    <property type="term" value="F:ubiquitin binding"/>
    <property type="evidence" value="ECO:0007669"/>
    <property type="project" value="InterPro"/>
</dbReference>
<dbReference type="SUPFAM" id="SSF50249">
    <property type="entry name" value="Nucleic acid-binding proteins"/>
    <property type="match status" value="1"/>
</dbReference>
<dbReference type="AlphaFoldDB" id="A0A1D6QHX7"/>
<accession>A0A1D6QHX7</accession>
<name>A0A1D6QHX7_MAIZE</name>
<dbReference type="PANTHER" id="PTHR45786:SF74">
    <property type="entry name" value="ATP-DEPENDENT DNA HELICASE"/>
    <property type="match status" value="1"/>
</dbReference>
<evidence type="ECO:0000313" key="1">
    <source>
        <dbReference type="EMBL" id="AQK57468.1"/>
    </source>
</evidence>
<dbReference type="ExpressionAtlas" id="A0A1D6QHX7">
    <property type="expression patterns" value="baseline"/>
</dbReference>
<protein>
    <submittedName>
        <fullName evidence="1">Putative replication protein</fullName>
    </submittedName>
</protein>
<dbReference type="GO" id="GO:0035091">
    <property type="term" value="F:phosphatidylinositol binding"/>
    <property type="evidence" value="ECO:0007669"/>
    <property type="project" value="InterPro"/>
</dbReference>
<dbReference type="InParanoid" id="A0A1D6QHX7"/>
<dbReference type="IntAct" id="A0A1D6QHX7">
    <property type="interactions" value="23"/>
</dbReference>